<evidence type="ECO:0000259" key="1">
    <source>
        <dbReference type="Pfam" id="PF01548"/>
    </source>
</evidence>
<reference evidence="3 4" key="1">
    <citation type="journal article" date="2017" name="Environ. Sci. Technol.">
        <title>Organohalide Respiration with Chlorinated Ethenes under Low pH Conditions.</title>
        <authorList>
            <person name="Yang Y."/>
            <person name="Capiro N.L."/>
            <person name="Marcet T.F."/>
            <person name="Yan J."/>
            <person name="Pennell K.D."/>
            <person name="Loffler F.E."/>
        </authorList>
    </citation>
    <scope>NUCLEOTIDE SEQUENCE [LARGE SCALE GENOMIC DNA]</scope>
    <source>
        <strain evidence="3 4">ACSDCE</strain>
    </source>
</reference>
<dbReference type="GO" id="GO:0006313">
    <property type="term" value="P:DNA transposition"/>
    <property type="evidence" value="ECO:0007669"/>
    <property type="project" value="InterPro"/>
</dbReference>
<dbReference type="AlphaFoldDB" id="A0AA92FG37"/>
<dbReference type="NCBIfam" id="NF033542">
    <property type="entry name" value="transpos_IS110"/>
    <property type="match status" value="1"/>
</dbReference>
<dbReference type="InterPro" id="IPR002525">
    <property type="entry name" value="Transp_IS110-like_N"/>
</dbReference>
<feature type="domain" description="Transposase IS110-like N-terminal" evidence="1">
    <location>
        <begin position="5"/>
        <end position="154"/>
    </location>
</feature>
<dbReference type="GO" id="GO:0003677">
    <property type="term" value="F:DNA binding"/>
    <property type="evidence" value="ECO:0007669"/>
    <property type="project" value="InterPro"/>
</dbReference>
<dbReference type="PANTHER" id="PTHR33055">
    <property type="entry name" value="TRANSPOSASE FOR INSERTION SEQUENCE ELEMENT IS1111A"/>
    <property type="match status" value="1"/>
</dbReference>
<dbReference type="InterPro" id="IPR003346">
    <property type="entry name" value="Transposase_20"/>
</dbReference>
<feature type="domain" description="Transposase IS116/IS110/IS902 C-terminal" evidence="2">
    <location>
        <begin position="201"/>
        <end position="285"/>
    </location>
</feature>
<evidence type="ECO:0000259" key="2">
    <source>
        <dbReference type="Pfam" id="PF02371"/>
    </source>
</evidence>
<evidence type="ECO:0000313" key="4">
    <source>
        <dbReference type="Proteomes" id="UP000502831"/>
    </source>
</evidence>
<protein>
    <submittedName>
        <fullName evidence="3">IS110 family transposase</fullName>
    </submittedName>
</protein>
<organism evidence="3 4">
    <name type="scientific">Sulfurospirillum diekertiae</name>
    <dbReference type="NCBI Taxonomy" id="1854492"/>
    <lineage>
        <taxon>Bacteria</taxon>
        <taxon>Pseudomonadati</taxon>
        <taxon>Campylobacterota</taxon>
        <taxon>Epsilonproteobacteria</taxon>
        <taxon>Campylobacterales</taxon>
        <taxon>Sulfurospirillaceae</taxon>
        <taxon>Sulfurospirillum</taxon>
    </lineage>
</organism>
<sequence>MDNFIGLDISKSTVSVFIPQGELEIEIANTVKGFTQLCSKLKKRYKKEYDSLVFVYEPTSSYSSTLELFCAHKQIRVFKINPKASHNFAKALSIRHKTDKVDARMLCQAGMLAKEEEIHIPVVDVIVEQINDLMSYYQLLVKQRVQTSNHLEKLQHHKESTTTLKKALEKEIFAFKQKEQHTINEIKRLIMENSMLALKYQSIQTIKGLGDIATIALIHLFLKYPNANQKQIISLSGLDPIERTSGVSVRGKTRISKAGNKLYRRALFMSTMVAIRFNEEMKCFYDRLKEKGKHTTVAQIAVMKKLIIIIARALFHSNQGYSSEIYQAHCGIVAQKSNVA</sequence>
<dbReference type="InterPro" id="IPR047650">
    <property type="entry name" value="Transpos_IS110"/>
</dbReference>
<proteinExistence type="predicted"/>
<evidence type="ECO:0000313" key="3">
    <source>
        <dbReference type="EMBL" id="QIR74944.2"/>
    </source>
</evidence>
<accession>A0AA92FG37</accession>
<dbReference type="EMBL" id="CP039734">
    <property type="protein sequence ID" value="QIR74944.2"/>
    <property type="molecule type" value="Genomic_DNA"/>
</dbReference>
<dbReference type="Proteomes" id="UP000502831">
    <property type="component" value="Chromosome"/>
</dbReference>
<gene>
    <name evidence="3" type="ORF">FA584_01410</name>
</gene>
<dbReference type="Pfam" id="PF02371">
    <property type="entry name" value="Transposase_20"/>
    <property type="match status" value="1"/>
</dbReference>
<name>A0AA92FG37_9BACT</name>
<dbReference type="GO" id="GO:0004803">
    <property type="term" value="F:transposase activity"/>
    <property type="evidence" value="ECO:0007669"/>
    <property type="project" value="InterPro"/>
</dbReference>
<dbReference type="Pfam" id="PF01548">
    <property type="entry name" value="DEDD_Tnp_IS110"/>
    <property type="match status" value="1"/>
</dbReference>
<dbReference type="RefSeq" id="WP_167749096.1">
    <property type="nucleotide sequence ID" value="NZ_CP039734.2"/>
</dbReference>
<dbReference type="PANTHER" id="PTHR33055:SF3">
    <property type="entry name" value="PUTATIVE TRANSPOSASE FOR IS117-RELATED"/>
    <property type="match status" value="1"/>
</dbReference>